<dbReference type="InterPro" id="IPR006620">
    <property type="entry name" value="Pro_4_hyd_alph"/>
</dbReference>
<evidence type="ECO:0000259" key="13">
    <source>
        <dbReference type="PROSITE" id="PS51471"/>
    </source>
</evidence>
<dbReference type="Gene3D" id="2.60.120.620">
    <property type="entry name" value="q2cbj1_9rhob like domain"/>
    <property type="match status" value="1"/>
</dbReference>
<name>A0AAD4K7J8_9MUSC</name>
<evidence type="ECO:0000256" key="10">
    <source>
        <dbReference type="ARBA" id="ARBA00023002"/>
    </source>
</evidence>
<evidence type="ECO:0000256" key="8">
    <source>
        <dbReference type="ARBA" id="ARBA00022896"/>
    </source>
</evidence>
<evidence type="ECO:0000256" key="12">
    <source>
        <dbReference type="ARBA" id="ARBA00023180"/>
    </source>
</evidence>
<dbReference type="Gene3D" id="1.25.40.10">
    <property type="entry name" value="Tetratricopeptide repeat domain"/>
    <property type="match status" value="1"/>
</dbReference>
<dbReference type="InterPro" id="IPR044862">
    <property type="entry name" value="Pro_4_hyd_alph_FE2OG_OXY"/>
</dbReference>
<dbReference type="SUPFAM" id="SSF48452">
    <property type="entry name" value="TPR-like"/>
    <property type="match status" value="1"/>
</dbReference>
<dbReference type="Gene3D" id="6.10.140.1460">
    <property type="match status" value="1"/>
</dbReference>
<keyword evidence="12" id="KW-0325">Glycoprotein</keyword>
<feature type="non-terminal residue" evidence="14">
    <location>
        <position position="426"/>
    </location>
</feature>
<keyword evidence="9" id="KW-0223">Dioxygenase</keyword>
<dbReference type="GO" id="GO:0005788">
    <property type="term" value="C:endoplasmic reticulum lumen"/>
    <property type="evidence" value="ECO:0007669"/>
    <property type="project" value="UniProtKB-SubCell"/>
</dbReference>
<protein>
    <recommendedName>
        <fullName evidence="5">procollagen-proline 4-dioxygenase</fullName>
        <ecNumber evidence="5">1.14.11.2</ecNumber>
    </recommendedName>
</protein>
<reference evidence="14" key="1">
    <citation type="journal article" date="2021" name="Mol. Ecol. Resour.">
        <title>Phylogenomic analyses of the genus Drosophila reveals genomic signals of climate adaptation.</title>
        <authorList>
            <person name="Li F."/>
            <person name="Rane R.V."/>
            <person name="Luria V."/>
            <person name="Xiong Z."/>
            <person name="Chen J."/>
            <person name="Li Z."/>
            <person name="Catullo R.A."/>
            <person name="Griffin P.C."/>
            <person name="Schiffer M."/>
            <person name="Pearce S."/>
            <person name="Lee S.F."/>
            <person name="McElroy K."/>
            <person name="Stocker A."/>
            <person name="Shirriffs J."/>
            <person name="Cockerell F."/>
            <person name="Coppin C."/>
            <person name="Sgro C.M."/>
            <person name="Karger A."/>
            <person name="Cain J.W."/>
            <person name="Weber J.A."/>
            <person name="Santpere G."/>
            <person name="Kirschner M.W."/>
            <person name="Hoffmann A.A."/>
            <person name="Oakeshott J.G."/>
            <person name="Zhang G."/>
        </authorList>
    </citation>
    <scope>NUCLEOTIDE SEQUENCE</scope>
    <source>
        <strain evidence="14">BGI-SZ-2011g</strain>
    </source>
</reference>
<keyword evidence="11" id="KW-0408">Iron</keyword>
<dbReference type="AlphaFoldDB" id="A0AAD4K7J8"/>
<evidence type="ECO:0000313" key="15">
    <source>
        <dbReference type="Proteomes" id="UP001200034"/>
    </source>
</evidence>
<organism evidence="14 15">
    <name type="scientific">Drosophila rubida</name>
    <dbReference type="NCBI Taxonomy" id="30044"/>
    <lineage>
        <taxon>Eukaryota</taxon>
        <taxon>Metazoa</taxon>
        <taxon>Ecdysozoa</taxon>
        <taxon>Arthropoda</taxon>
        <taxon>Hexapoda</taxon>
        <taxon>Insecta</taxon>
        <taxon>Pterygota</taxon>
        <taxon>Neoptera</taxon>
        <taxon>Endopterygota</taxon>
        <taxon>Diptera</taxon>
        <taxon>Brachycera</taxon>
        <taxon>Muscomorpha</taxon>
        <taxon>Ephydroidea</taxon>
        <taxon>Drosophilidae</taxon>
        <taxon>Drosophila</taxon>
    </lineage>
</organism>
<evidence type="ECO:0000256" key="4">
    <source>
        <dbReference type="ARBA" id="ARBA00006511"/>
    </source>
</evidence>
<evidence type="ECO:0000256" key="6">
    <source>
        <dbReference type="ARBA" id="ARBA00022723"/>
    </source>
</evidence>
<proteinExistence type="inferred from homology"/>
<evidence type="ECO:0000256" key="1">
    <source>
        <dbReference type="ARBA" id="ARBA00001961"/>
    </source>
</evidence>
<dbReference type="PANTHER" id="PTHR10869:SF244">
    <property type="entry name" value="PROLYL 4-HYDROXYLASE SUBUNIT ALPHA-2"/>
    <property type="match status" value="1"/>
</dbReference>
<dbReference type="PROSITE" id="PS51471">
    <property type="entry name" value="FE2OG_OXY"/>
    <property type="match status" value="1"/>
</dbReference>
<evidence type="ECO:0000256" key="3">
    <source>
        <dbReference type="ARBA" id="ARBA00004319"/>
    </source>
</evidence>
<comment type="cofactor">
    <cofactor evidence="1">
        <name>L-ascorbate</name>
        <dbReference type="ChEBI" id="CHEBI:38290"/>
    </cofactor>
</comment>
<evidence type="ECO:0000256" key="9">
    <source>
        <dbReference type="ARBA" id="ARBA00022964"/>
    </source>
</evidence>
<comment type="similarity">
    <text evidence="4">Belongs to the P4HA family.</text>
</comment>
<dbReference type="SUPFAM" id="SSF51197">
    <property type="entry name" value="Clavaminate synthase-like"/>
    <property type="match status" value="1"/>
</dbReference>
<feature type="domain" description="Fe2OG dioxygenase" evidence="13">
    <location>
        <begin position="330"/>
        <end position="426"/>
    </location>
</feature>
<evidence type="ECO:0000256" key="5">
    <source>
        <dbReference type="ARBA" id="ARBA00012269"/>
    </source>
</evidence>
<feature type="non-terminal residue" evidence="14">
    <location>
        <position position="1"/>
    </location>
</feature>
<evidence type="ECO:0000256" key="2">
    <source>
        <dbReference type="ARBA" id="ARBA00002035"/>
    </source>
</evidence>
<keyword evidence="6" id="KW-0479">Metal-binding</keyword>
<dbReference type="Pfam" id="PF13640">
    <property type="entry name" value="2OG-FeII_Oxy_3"/>
    <property type="match status" value="1"/>
</dbReference>
<dbReference type="InterPro" id="IPR005123">
    <property type="entry name" value="Oxoglu/Fe-dep_dioxygenase_dom"/>
</dbReference>
<comment type="caution">
    <text evidence="14">The sequence shown here is derived from an EMBL/GenBank/DDBJ whole genome shotgun (WGS) entry which is preliminary data.</text>
</comment>
<comment type="function">
    <text evidence="2">Catalyzes the post-translational formation of 4-hydroxyproline in -Xaa-Pro-Gly- sequences in collagens and other proteins.</text>
</comment>
<keyword evidence="15" id="KW-1185">Reference proteome</keyword>
<dbReference type="InterPro" id="IPR011990">
    <property type="entry name" value="TPR-like_helical_dom_sf"/>
</dbReference>
<dbReference type="Proteomes" id="UP001200034">
    <property type="component" value="Unassembled WGS sequence"/>
</dbReference>
<dbReference type="EMBL" id="JAJJHW010000824">
    <property type="protein sequence ID" value="KAH8381620.1"/>
    <property type="molecule type" value="Genomic_DNA"/>
</dbReference>
<dbReference type="SMART" id="SM00702">
    <property type="entry name" value="P4Hc"/>
    <property type="match status" value="1"/>
</dbReference>
<dbReference type="GO" id="GO:0004656">
    <property type="term" value="F:procollagen-proline 4-dioxygenase activity"/>
    <property type="evidence" value="ECO:0007669"/>
    <property type="project" value="UniProtKB-EC"/>
</dbReference>
<dbReference type="PANTHER" id="PTHR10869">
    <property type="entry name" value="PROLYL 4-HYDROXYLASE ALPHA SUBUNIT"/>
    <property type="match status" value="1"/>
</dbReference>
<evidence type="ECO:0000256" key="7">
    <source>
        <dbReference type="ARBA" id="ARBA00022824"/>
    </source>
</evidence>
<keyword evidence="10" id="KW-0560">Oxidoreductase</keyword>
<dbReference type="GO" id="GO:0031418">
    <property type="term" value="F:L-ascorbic acid binding"/>
    <property type="evidence" value="ECO:0007669"/>
    <property type="project" value="UniProtKB-KW"/>
</dbReference>
<dbReference type="InterPro" id="IPR045054">
    <property type="entry name" value="P4HA-like"/>
</dbReference>
<accession>A0AAD4K7J8</accession>
<comment type="subcellular location">
    <subcellularLocation>
        <location evidence="3">Endoplasmic reticulum lumen</location>
    </subcellularLocation>
</comment>
<dbReference type="EC" id="1.14.11.2" evidence="5"/>
<dbReference type="Pfam" id="PF08336">
    <property type="entry name" value="P4Ha_N"/>
    <property type="match status" value="1"/>
</dbReference>
<keyword evidence="8" id="KW-0847">Vitamin C</keyword>
<evidence type="ECO:0000313" key="14">
    <source>
        <dbReference type="EMBL" id="KAH8381620.1"/>
    </source>
</evidence>
<sequence>RLGVHLHRLQLAAKGREEEFLSNPLNCLALIRQLHSDWMHMEQLMQLPIGSKQMDFIRLANEQRPQWGSVEGALLAMHRIKESYELDAIDLAKGLIDGEQTDAKLSALECYDMGMLYYKASRYELAAEWFTTARDLIRQNPDIYVMLGLKRKDISYILARSFVNLANETLARYVLQKEPELSPRIEELLYYFRANIPKTEENKQLTDFNGEYARLCGSSYKPKPTRLLCSYKSSPTPFLRLAPFQMEQLSRDPDIFVFHNVISSSEIALLERATEPYLEPALVLVDAETPLISKHRTVRSTWLPDPLYSYEVNHLIVRIQRRIAHFTDLIIDYPLVEILKYGFGGHYSLHTDYLNYTVNYPDDRIATIVLYLSNVTSGGSTMFIDLDLAVKPEPGKALFWPSLRTDTFDFETRTVHASCPVKIGTK</sequence>
<dbReference type="InterPro" id="IPR013547">
    <property type="entry name" value="P4H_N"/>
</dbReference>
<dbReference type="GO" id="GO:0005506">
    <property type="term" value="F:iron ion binding"/>
    <property type="evidence" value="ECO:0007669"/>
    <property type="project" value="InterPro"/>
</dbReference>
<gene>
    <name evidence="14" type="ORF">KR093_009539</name>
</gene>
<evidence type="ECO:0000256" key="11">
    <source>
        <dbReference type="ARBA" id="ARBA00023004"/>
    </source>
</evidence>
<keyword evidence="7" id="KW-0256">Endoplasmic reticulum</keyword>